<dbReference type="Proteomes" id="UP000069771">
    <property type="component" value="Chromosome"/>
</dbReference>
<dbReference type="InterPro" id="IPR011249">
    <property type="entry name" value="Metalloenz_LuxS/M16"/>
</dbReference>
<accession>A0A140DWS4</accession>
<dbReference type="InterPro" id="IPR050361">
    <property type="entry name" value="MPP/UQCRC_Complex"/>
</dbReference>
<dbReference type="SUPFAM" id="SSF63411">
    <property type="entry name" value="LuxS/MPP-like metallohydrolase"/>
    <property type="match status" value="2"/>
</dbReference>
<dbReference type="InterPro" id="IPR011765">
    <property type="entry name" value="Pept_M16_N"/>
</dbReference>
<sequence length="417" mass="47412">MNRIEKTLPNGTRVVLIRKPGFSRSLFLAGFGTGGLYLQGNTAEGRRRFRSGAAHFLEHQMFRLNGRDVTDDMAAMQAGTNAYTAFEETAYYFSTTADPLPPLGLLLDFVQTLDITEASVEKEKGIILSEYDMYDQNPESRLLQETMNSLYHVYPLNTDILGTPQDIRDMSTEDLAVFYHTWYDPARMVVIGITPHPLDKVLAFIEDREAGYPGSKETAPVPVFDPEPESVHRSSFTLPMDVAAPYVCIGFKFKPAGDVRENMKRDLAVNFWIDGMFSPLNPAFQDWIDQRILTQVYSGEGEFSDKDAYMLFYAQTEKTDEFRDLVMDLVKRRPMLSEKTFEILRRQNLARSLRLQDSFQGLAQKELEAVLDDVPLAEQTEMARNITLTDVEQAVRELNFENCTVTLITPRNEALQG</sequence>
<reference evidence="3 4" key="1">
    <citation type="journal article" date="2016" name="Gut Pathog.">
        <title>Whole genome sequencing of "Faecalibaculum rodentium" ALO17, isolated from C57BL/6J laboratory mouse feces.</title>
        <authorList>
            <person name="Lim S."/>
            <person name="Chang D.H."/>
            <person name="Ahn S."/>
            <person name="Kim B.C."/>
        </authorList>
    </citation>
    <scope>NUCLEOTIDE SEQUENCE [LARGE SCALE GENOMIC DNA]</scope>
    <source>
        <strain evidence="3 4">Alo17</strain>
    </source>
</reference>
<feature type="domain" description="Peptidase M16 C-terminal" evidence="2">
    <location>
        <begin position="170"/>
        <end position="331"/>
    </location>
</feature>
<organism evidence="3 4">
    <name type="scientific">Faecalibaculum rodentium</name>
    <dbReference type="NCBI Taxonomy" id="1702221"/>
    <lineage>
        <taxon>Bacteria</taxon>
        <taxon>Bacillati</taxon>
        <taxon>Bacillota</taxon>
        <taxon>Erysipelotrichia</taxon>
        <taxon>Erysipelotrichales</taxon>
        <taxon>Erysipelotrichaceae</taxon>
        <taxon>Faecalibaculum</taxon>
    </lineage>
</organism>
<dbReference type="Gene3D" id="3.30.830.10">
    <property type="entry name" value="Metalloenzyme, LuxS/M16 peptidase-like"/>
    <property type="match status" value="2"/>
</dbReference>
<dbReference type="PANTHER" id="PTHR11851:SF134">
    <property type="entry name" value="ZINC-DEPENDENT PROTEASE"/>
    <property type="match status" value="1"/>
</dbReference>
<dbReference type="EMBL" id="CP011391">
    <property type="protein sequence ID" value="AMK55101.1"/>
    <property type="molecule type" value="Genomic_DNA"/>
</dbReference>
<evidence type="ECO:0008006" key="5">
    <source>
        <dbReference type="Google" id="ProtNLM"/>
    </source>
</evidence>
<gene>
    <name evidence="3" type="ORF">AALO17_19670</name>
</gene>
<dbReference type="RefSeq" id="WP_067558349.1">
    <property type="nucleotide sequence ID" value="NZ_CAMNXC010000018.1"/>
</dbReference>
<dbReference type="InterPro" id="IPR007863">
    <property type="entry name" value="Peptidase_M16_C"/>
</dbReference>
<keyword evidence="4" id="KW-1185">Reference proteome</keyword>
<proteinExistence type="predicted"/>
<dbReference type="AlphaFoldDB" id="A0A140DWS4"/>
<dbReference type="OrthoDB" id="9811314at2"/>
<dbReference type="PATRIC" id="fig|1702221.3.peg.1914"/>
<evidence type="ECO:0000259" key="2">
    <source>
        <dbReference type="Pfam" id="PF05193"/>
    </source>
</evidence>
<evidence type="ECO:0000313" key="4">
    <source>
        <dbReference type="Proteomes" id="UP000069771"/>
    </source>
</evidence>
<dbReference type="STRING" id="1702221.AALO17_19670"/>
<dbReference type="Pfam" id="PF00675">
    <property type="entry name" value="Peptidase_M16"/>
    <property type="match status" value="1"/>
</dbReference>
<evidence type="ECO:0000313" key="3">
    <source>
        <dbReference type="EMBL" id="AMK55101.1"/>
    </source>
</evidence>
<dbReference type="Pfam" id="PF05193">
    <property type="entry name" value="Peptidase_M16_C"/>
    <property type="match status" value="1"/>
</dbReference>
<feature type="domain" description="Peptidase M16 N-terminal" evidence="1">
    <location>
        <begin position="51"/>
        <end position="163"/>
    </location>
</feature>
<dbReference type="PANTHER" id="PTHR11851">
    <property type="entry name" value="METALLOPROTEASE"/>
    <property type="match status" value="1"/>
</dbReference>
<dbReference type="KEGG" id="fro:AALO17_19670"/>
<evidence type="ECO:0000259" key="1">
    <source>
        <dbReference type="Pfam" id="PF00675"/>
    </source>
</evidence>
<dbReference type="GO" id="GO:0046872">
    <property type="term" value="F:metal ion binding"/>
    <property type="evidence" value="ECO:0007669"/>
    <property type="project" value="InterPro"/>
</dbReference>
<dbReference type="GeneID" id="78478572"/>
<protein>
    <recommendedName>
        <fullName evidence="5">Peptidase M16</fullName>
    </recommendedName>
</protein>
<name>A0A140DWS4_9FIRM</name>